<protein>
    <recommendedName>
        <fullName evidence="3">Blue-light-activated histidine kinase</fullName>
        <ecNumber evidence="2">2.7.13.3</ecNumber>
    </recommendedName>
</protein>
<comment type="catalytic activity">
    <reaction evidence="1">
        <text>ATP + protein L-histidine = ADP + protein N-phospho-L-histidine.</text>
        <dbReference type="EC" id="2.7.13.3"/>
    </reaction>
</comment>
<evidence type="ECO:0000256" key="13">
    <source>
        <dbReference type="ARBA" id="ARBA00022840"/>
    </source>
</evidence>
<evidence type="ECO:0000256" key="11">
    <source>
        <dbReference type="ARBA" id="ARBA00022741"/>
    </source>
</evidence>
<keyword evidence="9" id="KW-0808">Transferase</keyword>
<dbReference type="SUPFAM" id="SSF55874">
    <property type="entry name" value="ATPase domain of HSP90 chaperone/DNA topoisomerase II/histidine kinase"/>
    <property type="match status" value="1"/>
</dbReference>
<feature type="domain" description="PAS" evidence="18">
    <location>
        <begin position="85"/>
        <end position="158"/>
    </location>
</feature>
<sequence>MHDRSPESSDQNALLQRLETLEKENQALRAQLKALRTESDATAASVAQQVREDVTSVASEHAQRLASASSRIRELKQTRNSLRASEGWLRAILESATDYAIITLDLDGLITSWNSGARNILGWDEGEVLGRDGAFIFTSEDREAGVPQMEMQKALAEGRALDERWHLRQDGTRFWASGMLMPFMDGALLGYLKILRDRTEERQSGQHLRESEERLELMANAVPQIIWITDAEGRHEFFNRQWSLYTGAAPTATDASQVAADFVHPDDQAATMAAFEEAKRTGGIFEVEHRIRSKDGEYRWFLVRAEPYRDPQTGSIARWFGVSIDIHDRRLAQDHQRLLINELNHRVKNTLATVQSVATQTLRNAPSAEAAREAIEARLIALSRAHDVLTRENWEGAHLREIVQQAIEPYRWYGDGRFDIRGADIRLSPRVALAVSMALQELVTNAVKYGALSNDTGRVLIAWRLTGQADKPSLELCWEEMGGPPVQEPSRRGFGTKLIERSLAQELDGKVEIRFEPGGVVCTIVTPLAVGTEFDW</sequence>
<dbReference type="EC" id="2.7.13.3" evidence="2"/>
<name>A0A7X3MSH7_9HYPH</name>
<evidence type="ECO:0000256" key="7">
    <source>
        <dbReference type="ARBA" id="ARBA00022630"/>
    </source>
</evidence>
<dbReference type="PROSITE" id="PS50112">
    <property type="entry name" value="PAS"/>
    <property type="match status" value="2"/>
</dbReference>
<dbReference type="InterPro" id="IPR035965">
    <property type="entry name" value="PAS-like_dom_sf"/>
</dbReference>
<dbReference type="SMART" id="SM00086">
    <property type="entry name" value="PAC"/>
    <property type="match status" value="2"/>
</dbReference>
<keyword evidence="13" id="KW-0067">ATP-binding</keyword>
<dbReference type="Pfam" id="PF00989">
    <property type="entry name" value="PAS"/>
    <property type="match status" value="1"/>
</dbReference>
<dbReference type="PROSITE" id="PS50113">
    <property type="entry name" value="PAC"/>
    <property type="match status" value="1"/>
</dbReference>
<dbReference type="RefSeq" id="WP_160884983.1">
    <property type="nucleotide sequence ID" value="NZ_WURB01000008.1"/>
</dbReference>
<dbReference type="EMBL" id="WURB01000008">
    <property type="protein sequence ID" value="MXQ12404.1"/>
    <property type="molecule type" value="Genomic_DNA"/>
</dbReference>
<dbReference type="InterPro" id="IPR011102">
    <property type="entry name" value="Sig_transdc_His_kinase_HWE"/>
</dbReference>
<dbReference type="InterPro" id="IPR000014">
    <property type="entry name" value="PAS"/>
</dbReference>
<evidence type="ECO:0000259" key="18">
    <source>
        <dbReference type="PROSITE" id="PS50112"/>
    </source>
</evidence>
<evidence type="ECO:0000256" key="3">
    <source>
        <dbReference type="ARBA" id="ARBA00021740"/>
    </source>
</evidence>
<dbReference type="AlphaFoldDB" id="A0A7X3MSH7"/>
<reference evidence="20 21" key="2">
    <citation type="submission" date="2020-01" db="EMBL/GenBank/DDBJ databases">
        <title>Microvirga sp. nov., an arsenate reduction bacterium isolated from Tibet hotspring sediments.</title>
        <authorList>
            <person name="Xian W.-D."/>
            <person name="Li W.-J."/>
        </authorList>
    </citation>
    <scope>NUCLEOTIDE SEQUENCE [LARGE SCALE GENOMIC DNA]</scope>
    <source>
        <strain evidence="20 21">KCTC 23863</strain>
    </source>
</reference>
<evidence type="ECO:0000256" key="6">
    <source>
        <dbReference type="ARBA" id="ARBA00022606"/>
    </source>
</evidence>
<evidence type="ECO:0000259" key="19">
    <source>
        <dbReference type="PROSITE" id="PS50113"/>
    </source>
</evidence>
<evidence type="ECO:0000256" key="12">
    <source>
        <dbReference type="ARBA" id="ARBA00022777"/>
    </source>
</evidence>
<evidence type="ECO:0000256" key="2">
    <source>
        <dbReference type="ARBA" id="ARBA00012438"/>
    </source>
</evidence>
<keyword evidence="17" id="KW-0175">Coiled coil</keyword>
<evidence type="ECO:0000256" key="5">
    <source>
        <dbReference type="ARBA" id="ARBA00022553"/>
    </source>
</evidence>
<dbReference type="OrthoDB" id="341208at2"/>
<dbReference type="SUPFAM" id="SSF55785">
    <property type="entry name" value="PYP-like sensor domain (PAS domain)"/>
    <property type="match status" value="2"/>
</dbReference>
<keyword evidence="21" id="KW-1185">Reference proteome</keyword>
<evidence type="ECO:0000256" key="4">
    <source>
        <dbReference type="ARBA" id="ARBA00022543"/>
    </source>
</evidence>
<dbReference type="NCBIfam" id="TIGR00229">
    <property type="entry name" value="sensory_box"/>
    <property type="match status" value="2"/>
</dbReference>
<dbReference type="Proteomes" id="UP000436483">
    <property type="component" value="Unassembled WGS sequence"/>
</dbReference>
<feature type="domain" description="PAC" evidence="19">
    <location>
        <begin position="285"/>
        <end position="338"/>
    </location>
</feature>
<dbReference type="InterPro" id="IPR001610">
    <property type="entry name" value="PAC"/>
</dbReference>
<keyword evidence="7" id="KW-0285">Flavoprotein</keyword>
<dbReference type="Gene3D" id="3.30.565.10">
    <property type="entry name" value="Histidine kinase-like ATPase, C-terminal domain"/>
    <property type="match status" value="1"/>
</dbReference>
<evidence type="ECO:0000256" key="15">
    <source>
        <dbReference type="ARBA" id="ARBA00023026"/>
    </source>
</evidence>
<keyword evidence="10" id="KW-0677">Repeat</keyword>
<dbReference type="SMART" id="SM00091">
    <property type="entry name" value="PAS"/>
    <property type="match status" value="2"/>
</dbReference>
<evidence type="ECO:0000256" key="10">
    <source>
        <dbReference type="ARBA" id="ARBA00022737"/>
    </source>
</evidence>
<keyword evidence="11" id="KW-0547">Nucleotide-binding</keyword>
<dbReference type="GO" id="GO:0005524">
    <property type="term" value="F:ATP binding"/>
    <property type="evidence" value="ECO:0007669"/>
    <property type="project" value="UniProtKB-KW"/>
</dbReference>
<keyword evidence="5" id="KW-0597">Phosphoprotein</keyword>
<reference evidence="20 21" key="1">
    <citation type="submission" date="2019-12" db="EMBL/GenBank/DDBJ databases">
        <authorList>
            <person name="Yuan C.-G."/>
        </authorList>
    </citation>
    <scope>NUCLEOTIDE SEQUENCE [LARGE SCALE GENOMIC DNA]</scope>
    <source>
        <strain evidence="20 21">KCTC 23863</strain>
    </source>
</reference>
<dbReference type="Gene3D" id="3.30.450.20">
    <property type="entry name" value="PAS domain"/>
    <property type="match status" value="2"/>
</dbReference>
<comment type="caution">
    <text evidence="20">The sequence shown here is derived from an EMBL/GenBank/DDBJ whole genome shotgun (WGS) entry which is preliminary data.</text>
</comment>
<evidence type="ECO:0000256" key="8">
    <source>
        <dbReference type="ARBA" id="ARBA00022643"/>
    </source>
</evidence>
<evidence type="ECO:0000256" key="9">
    <source>
        <dbReference type="ARBA" id="ARBA00022679"/>
    </source>
</evidence>
<dbReference type="GO" id="GO:0009881">
    <property type="term" value="F:photoreceptor activity"/>
    <property type="evidence" value="ECO:0007669"/>
    <property type="project" value="UniProtKB-KW"/>
</dbReference>
<dbReference type="SMART" id="SM00911">
    <property type="entry name" value="HWE_HK"/>
    <property type="match status" value="1"/>
</dbReference>
<keyword evidence="8" id="KW-0288">FMN</keyword>
<evidence type="ECO:0000256" key="16">
    <source>
        <dbReference type="ARBA" id="ARBA00023170"/>
    </source>
</evidence>
<dbReference type="InterPro" id="IPR013655">
    <property type="entry name" value="PAS_fold_3"/>
</dbReference>
<evidence type="ECO:0000256" key="1">
    <source>
        <dbReference type="ARBA" id="ARBA00000085"/>
    </source>
</evidence>
<keyword evidence="16" id="KW-0675">Receptor</keyword>
<keyword evidence="6" id="KW-0716">Sensory transduction</keyword>
<dbReference type="InterPro" id="IPR013767">
    <property type="entry name" value="PAS_fold"/>
</dbReference>
<organism evidence="20 21">
    <name type="scientific">Microvirga makkahensis</name>
    <dbReference type="NCBI Taxonomy" id="1128670"/>
    <lineage>
        <taxon>Bacteria</taxon>
        <taxon>Pseudomonadati</taxon>
        <taxon>Pseudomonadota</taxon>
        <taxon>Alphaproteobacteria</taxon>
        <taxon>Hyphomicrobiales</taxon>
        <taxon>Methylobacteriaceae</taxon>
        <taxon>Microvirga</taxon>
    </lineage>
</organism>
<keyword evidence="4" id="KW-0600">Photoreceptor protein</keyword>
<feature type="coiled-coil region" evidence="17">
    <location>
        <begin position="11"/>
        <end position="85"/>
    </location>
</feature>
<dbReference type="FunFam" id="3.30.450.20:FF:000099">
    <property type="entry name" value="Sensory box sensor histidine kinase"/>
    <property type="match status" value="1"/>
</dbReference>
<dbReference type="PANTHER" id="PTHR41523:SF7">
    <property type="entry name" value="HISTIDINE KINASE"/>
    <property type="match status" value="1"/>
</dbReference>
<dbReference type="GO" id="GO:0006355">
    <property type="term" value="P:regulation of DNA-templated transcription"/>
    <property type="evidence" value="ECO:0007669"/>
    <property type="project" value="InterPro"/>
</dbReference>
<feature type="domain" description="PAS" evidence="18">
    <location>
        <begin position="211"/>
        <end position="282"/>
    </location>
</feature>
<evidence type="ECO:0000313" key="21">
    <source>
        <dbReference type="Proteomes" id="UP000436483"/>
    </source>
</evidence>
<dbReference type="Pfam" id="PF08447">
    <property type="entry name" value="PAS_3"/>
    <property type="match status" value="1"/>
</dbReference>
<proteinExistence type="predicted"/>
<accession>A0A7X3MSH7</accession>
<keyword evidence="12" id="KW-0418">Kinase</keyword>
<keyword evidence="15" id="KW-0843">Virulence</keyword>
<dbReference type="PANTHER" id="PTHR41523">
    <property type="entry name" value="TWO-COMPONENT SYSTEM SENSOR PROTEIN"/>
    <property type="match status" value="1"/>
</dbReference>
<evidence type="ECO:0000256" key="17">
    <source>
        <dbReference type="SAM" id="Coils"/>
    </source>
</evidence>
<dbReference type="InterPro" id="IPR036890">
    <property type="entry name" value="HATPase_C_sf"/>
</dbReference>
<dbReference type="InterPro" id="IPR000700">
    <property type="entry name" value="PAS-assoc_C"/>
</dbReference>
<dbReference type="CDD" id="cd00130">
    <property type="entry name" value="PAS"/>
    <property type="match status" value="2"/>
</dbReference>
<evidence type="ECO:0000256" key="14">
    <source>
        <dbReference type="ARBA" id="ARBA00022991"/>
    </source>
</evidence>
<gene>
    <name evidence="20" type="ORF">GR328_13220</name>
</gene>
<keyword evidence="14" id="KW-0157">Chromophore</keyword>
<dbReference type="Pfam" id="PF07536">
    <property type="entry name" value="HWE_HK"/>
    <property type="match status" value="1"/>
</dbReference>
<evidence type="ECO:0000313" key="20">
    <source>
        <dbReference type="EMBL" id="MXQ12404.1"/>
    </source>
</evidence>
<dbReference type="GO" id="GO:0004673">
    <property type="term" value="F:protein histidine kinase activity"/>
    <property type="evidence" value="ECO:0007669"/>
    <property type="project" value="UniProtKB-EC"/>
</dbReference>